<sequence length="41" mass="4948">MRCRNCLLPFVENAIFFFKCLIGCRTDYMMDFTSEFQFLVP</sequence>
<dbReference type="AlphaFoldDB" id="A0A2P2PIY1"/>
<accession>A0A2P2PIY1</accession>
<reference evidence="1" key="1">
    <citation type="submission" date="2018-02" db="EMBL/GenBank/DDBJ databases">
        <title>Rhizophora mucronata_Transcriptome.</title>
        <authorList>
            <person name="Meera S.P."/>
            <person name="Sreeshan A."/>
            <person name="Augustine A."/>
        </authorList>
    </citation>
    <scope>NUCLEOTIDE SEQUENCE</scope>
    <source>
        <tissue evidence="1">Leaf</tissue>
    </source>
</reference>
<evidence type="ECO:0000313" key="1">
    <source>
        <dbReference type="EMBL" id="MBX54619.1"/>
    </source>
</evidence>
<protein>
    <submittedName>
        <fullName evidence="1">Uncharacterized protein</fullName>
    </submittedName>
</protein>
<proteinExistence type="predicted"/>
<organism evidence="1">
    <name type="scientific">Rhizophora mucronata</name>
    <name type="common">Asiatic mangrove</name>
    <dbReference type="NCBI Taxonomy" id="61149"/>
    <lineage>
        <taxon>Eukaryota</taxon>
        <taxon>Viridiplantae</taxon>
        <taxon>Streptophyta</taxon>
        <taxon>Embryophyta</taxon>
        <taxon>Tracheophyta</taxon>
        <taxon>Spermatophyta</taxon>
        <taxon>Magnoliopsida</taxon>
        <taxon>eudicotyledons</taxon>
        <taxon>Gunneridae</taxon>
        <taxon>Pentapetalae</taxon>
        <taxon>rosids</taxon>
        <taxon>fabids</taxon>
        <taxon>Malpighiales</taxon>
        <taxon>Rhizophoraceae</taxon>
        <taxon>Rhizophora</taxon>
    </lineage>
</organism>
<name>A0A2P2PIY1_RHIMU</name>
<dbReference type="EMBL" id="GGEC01074135">
    <property type="protein sequence ID" value="MBX54619.1"/>
    <property type="molecule type" value="Transcribed_RNA"/>
</dbReference>